<sequence length="144" mass="16645">MESIQDDTMDWAYGGLTADDATSEILDRFGLVISRVTDIVKTSLNYYSVEDSHVLESPFRVQLPQAVNITTNSEIDYPQYDTFRCKIQGQPLLHYRYWLTPAQTADGLYPFLLSNNKINWLNTQTFLYIKIDYINVSIFSANIR</sequence>
<reference evidence="1 2" key="1">
    <citation type="journal article" date="2019" name="Philos. Trans. R. Soc. Lond., B, Biol. Sci.">
        <title>Ant behaviour and brain gene expression of defending hosts depend on the ecological success of the intruding social parasite.</title>
        <authorList>
            <person name="Kaur R."/>
            <person name="Stoldt M."/>
            <person name="Jongepier E."/>
            <person name="Feldmeyer B."/>
            <person name="Menzel F."/>
            <person name="Bornberg-Bauer E."/>
            <person name="Foitzik S."/>
        </authorList>
    </citation>
    <scope>NUCLEOTIDE SEQUENCE [LARGE SCALE GENOMIC DNA]</scope>
    <source>
        <tissue evidence="1">Whole body</tissue>
    </source>
</reference>
<dbReference type="Proteomes" id="UP000310200">
    <property type="component" value="Unassembled WGS sequence"/>
</dbReference>
<organism evidence="1 2">
    <name type="scientific">Temnothorax longispinosus</name>
    <dbReference type="NCBI Taxonomy" id="300112"/>
    <lineage>
        <taxon>Eukaryota</taxon>
        <taxon>Metazoa</taxon>
        <taxon>Ecdysozoa</taxon>
        <taxon>Arthropoda</taxon>
        <taxon>Hexapoda</taxon>
        <taxon>Insecta</taxon>
        <taxon>Pterygota</taxon>
        <taxon>Neoptera</taxon>
        <taxon>Endopterygota</taxon>
        <taxon>Hymenoptera</taxon>
        <taxon>Apocrita</taxon>
        <taxon>Aculeata</taxon>
        <taxon>Formicoidea</taxon>
        <taxon>Formicidae</taxon>
        <taxon>Myrmicinae</taxon>
        <taxon>Temnothorax</taxon>
    </lineage>
</organism>
<dbReference type="AlphaFoldDB" id="A0A4S2KYI1"/>
<comment type="caution">
    <text evidence="1">The sequence shown here is derived from an EMBL/GenBank/DDBJ whole genome shotgun (WGS) entry which is preliminary data.</text>
</comment>
<gene>
    <name evidence="1" type="ORF">DBV15_11742</name>
</gene>
<protein>
    <submittedName>
        <fullName evidence="1">Uncharacterized protein</fullName>
    </submittedName>
</protein>
<evidence type="ECO:0000313" key="2">
    <source>
        <dbReference type="Proteomes" id="UP000310200"/>
    </source>
</evidence>
<accession>A0A4S2KYI1</accession>
<proteinExistence type="predicted"/>
<dbReference type="EMBL" id="QBLH01000559">
    <property type="protein sequence ID" value="TGZ54736.1"/>
    <property type="molecule type" value="Genomic_DNA"/>
</dbReference>
<keyword evidence="2" id="KW-1185">Reference proteome</keyword>
<name>A0A4S2KYI1_9HYME</name>
<evidence type="ECO:0000313" key="1">
    <source>
        <dbReference type="EMBL" id="TGZ54736.1"/>
    </source>
</evidence>